<evidence type="ECO:0000313" key="3">
    <source>
        <dbReference type="EMBL" id="SFS93820.1"/>
    </source>
</evidence>
<dbReference type="AlphaFoldDB" id="A0A1I6TXB6"/>
<dbReference type="SUPFAM" id="SSF47090">
    <property type="entry name" value="PGBD-like"/>
    <property type="match status" value="1"/>
</dbReference>
<keyword evidence="4" id="KW-1185">Reference proteome</keyword>
<dbReference type="InterPro" id="IPR036366">
    <property type="entry name" value="PGBDSf"/>
</dbReference>
<dbReference type="EMBL" id="FPAB01000005">
    <property type="protein sequence ID" value="SFS93820.1"/>
    <property type="molecule type" value="Genomic_DNA"/>
</dbReference>
<evidence type="ECO:0000313" key="4">
    <source>
        <dbReference type="Proteomes" id="UP000198873"/>
    </source>
</evidence>
<dbReference type="Gene3D" id="1.10.101.10">
    <property type="entry name" value="PGBD-like superfamily/PGBD"/>
    <property type="match status" value="1"/>
</dbReference>
<organism evidence="3 4">
    <name type="scientific">Streptomyces harbinensis</name>
    <dbReference type="NCBI Taxonomy" id="1176198"/>
    <lineage>
        <taxon>Bacteria</taxon>
        <taxon>Bacillati</taxon>
        <taxon>Actinomycetota</taxon>
        <taxon>Actinomycetes</taxon>
        <taxon>Kitasatosporales</taxon>
        <taxon>Streptomycetaceae</taxon>
        <taxon>Streptomyces</taxon>
    </lineage>
</organism>
<dbReference type="Pfam" id="PF13560">
    <property type="entry name" value="HTH_31"/>
    <property type="match status" value="1"/>
</dbReference>
<dbReference type="Gene3D" id="1.10.260.40">
    <property type="entry name" value="lambda repressor-like DNA-binding domains"/>
    <property type="match status" value="1"/>
</dbReference>
<proteinExistence type="predicted"/>
<gene>
    <name evidence="3" type="ORF">SAMN05444716_10560</name>
</gene>
<evidence type="ECO:0000256" key="1">
    <source>
        <dbReference type="SAM" id="MobiDB-lite"/>
    </source>
</evidence>
<dbReference type="RefSeq" id="WP_093843371.1">
    <property type="nucleotide sequence ID" value="NZ_FPAB01000005.1"/>
</dbReference>
<dbReference type="InterPro" id="IPR002477">
    <property type="entry name" value="Peptidoglycan-bd-like"/>
</dbReference>
<reference evidence="4" key="1">
    <citation type="submission" date="2016-10" db="EMBL/GenBank/DDBJ databases">
        <authorList>
            <person name="Varghese N."/>
            <person name="Submissions S."/>
        </authorList>
    </citation>
    <scope>NUCLEOTIDE SEQUENCE [LARGE SCALE GENOMIC DNA]</scope>
    <source>
        <strain evidence="4">CGMCC 4.7047</strain>
    </source>
</reference>
<dbReference type="Pfam" id="PF01471">
    <property type="entry name" value="PG_binding_1"/>
    <property type="match status" value="1"/>
</dbReference>
<dbReference type="InterPro" id="IPR001387">
    <property type="entry name" value="Cro/C1-type_HTH"/>
</dbReference>
<protein>
    <submittedName>
        <fullName evidence="3">Putative peptidoglycan binding domain-containing protein</fullName>
    </submittedName>
</protein>
<accession>A0A1I6TXB6</accession>
<sequence>MPEGRDGAVAIEAFAERLRQLKDGTSHSFESLARRIGVSRSTLHRYCTGKGVPGEFATVERLARACKADRAALTELHRLWVLADEAYRRGDGPGPAEVTTGEETHPSPEPATGAGPVTEPAGTSAADPAPTGSPDQGPGPVRGPAGSSRSRRWLVAGAAAAVLAVTVTFLLWDKTAPSGSAASEGQTDDRGDDRMLFRDPCAEPITMGQHDGCVEELQTLLADRGVSIDIDAQFGPETLRRVTAFQVLAGLPVNGVVGDGTKEALYESDVSMTSWSEEQVVERIREVFPGEAGDQAVRISGCQSLLDPLYVLANENGTRNWGLFQISDSRLRDLGGTQRDALDPEWNIQSAYRLWAQHEDFRDWPFCLAALDDPDDLTEGEADAAAEAGADVEDTTGEEPEEGRP</sequence>
<evidence type="ECO:0000259" key="2">
    <source>
        <dbReference type="PROSITE" id="PS50943"/>
    </source>
</evidence>
<dbReference type="CDD" id="cd00093">
    <property type="entry name" value="HTH_XRE"/>
    <property type="match status" value="1"/>
</dbReference>
<dbReference type="InterPro" id="IPR036365">
    <property type="entry name" value="PGBD-like_sf"/>
</dbReference>
<dbReference type="SMART" id="SM00530">
    <property type="entry name" value="HTH_XRE"/>
    <property type="match status" value="1"/>
</dbReference>
<dbReference type="SUPFAM" id="SSF47413">
    <property type="entry name" value="lambda repressor-like DNA-binding domains"/>
    <property type="match status" value="1"/>
</dbReference>
<feature type="region of interest" description="Disordered" evidence="1">
    <location>
        <begin position="373"/>
        <end position="405"/>
    </location>
</feature>
<dbReference type="InterPro" id="IPR010982">
    <property type="entry name" value="Lambda_DNA-bd_dom_sf"/>
</dbReference>
<dbReference type="Proteomes" id="UP000198873">
    <property type="component" value="Unassembled WGS sequence"/>
</dbReference>
<dbReference type="SUPFAM" id="SSF53955">
    <property type="entry name" value="Lysozyme-like"/>
    <property type="match status" value="1"/>
</dbReference>
<feature type="region of interest" description="Disordered" evidence="1">
    <location>
        <begin position="87"/>
        <end position="148"/>
    </location>
</feature>
<dbReference type="InterPro" id="IPR023346">
    <property type="entry name" value="Lysozyme-like_dom_sf"/>
</dbReference>
<name>A0A1I6TXB6_9ACTN</name>
<dbReference type="STRING" id="1176198.SAMN05444716_10560"/>
<dbReference type="GO" id="GO:0003677">
    <property type="term" value="F:DNA binding"/>
    <property type="evidence" value="ECO:0007669"/>
    <property type="project" value="InterPro"/>
</dbReference>
<dbReference type="PROSITE" id="PS50943">
    <property type="entry name" value="HTH_CROC1"/>
    <property type="match status" value="1"/>
</dbReference>
<feature type="domain" description="HTH cro/C1-type" evidence="2">
    <location>
        <begin position="30"/>
        <end position="73"/>
    </location>
</feature>